<keyword evidence="1" id="KW-1185">Reference proteome</keyword>
<dbReference type="PANTHER" id="PTHR21831:SF2">
    <property type="entry name" value="MICROTUBULE-ASSOCIATED PROTEIN 10"/>
    <property type="match status" value="1"/>
</dbReference>
<dbReference type="GO" id="GO:0031122">
    <property type="term" value="P:cytoplasmic microtubule organization"/>
    <property type="evidence" value="ECO:0007669"/>
    <property type="project" value="TreeGrafter"/>
</dbReference>
<accession>A0A6J1RC82</accession>
<dbReference type="GO" id="GO:0030496">
    <property type="term" value="C:midbody"/>
    <property type="evidence" value="ECO:0007669"/>
    <property type="project" value="TreeGrafter"/>
</dbReference>
<organism evidence="1 2">
    <name type="scientific">Temnothorax curvispinosus</name>
    <dbReference type="NCBI Taxonomy" id="300111"/>
    <lineage>
        <taxon>Eukaryota</taxon>
        <taxon>Metazoa</taxon>
        <taxon>Ecdysozoa</taxon>
        <taxon>Arthropoda</taxon>
        <taxon>Hexapoda</taxon>
        <taxon>Insecta</taxon>
        <taxon>Pterygota</taxon>
        <taxon>Neoptera</taxon>
        <taxon>Endopterygota</taxon>
        <taxon>Hymenoptera</taxon>
        <taxon>Apocrita</taxon>
        <taxon>Aculeata</taxon>
        <taxon>Formicoidea</taxon>
        <taxon>Formicidae</taxon>
        <taxon>Myrmicinae</taxon>
        <taxon>Temnothorax</taxon>
    </lineage>
</organism>
<dbReference type="Pfam" id="PF14924">
    <property type="entry name" value="MAP10_N"/>
    <property type="match status" value="1"/>
</dbReference>
<dbReference type="GO" id="GO:0005881">
    <property type="term" value="C:cytoplasmic microtubule"/>
    <property type="evidence" value="ECO:0007669"/>
    <property type="project" value="TreeGrafter"/>
</dbReference>
<reference evidence="2" key="1">
    <citation type="submission" date="2025-08" db="UniProtKB">
        <authorList>
            <consortium name="RefSeq"/>
        </authorList>
    </citation>
    <scope>IDENTIFICATION</scope>
    <source>
        <tissue evidence="2">Whole body</tissue>
    </source>
</reference>
<name>A0A6J1RC82_9HYME</name>
<evidence type="ECO:0000313" key="2">
    <source>
        <dbReference type="RefSeq" id="XP_024892372.1"/>
    </source>
</evidence>
<dbReference type="PANTHER" id="PTHR21831">
    <property type="entry name" value="MICROTUBULE-ASSOCIATED PROTEIN 10"/>
    <property type="match status" value="1"/>
</dbReference>
<dbReference type="GO" id="GO:0008017">
    <property type="term" value="F:microtubule binding"/>
    <property type="evidence" value="ECO:0007669"/>
    <property type="project" value="InterPro"/>
</dbReference>
<dbReference type="OrthoDB" id="6624851at2759"/>
<sequence length="287" mass="32081">MEGAQLILIELLVDTVNIPTIRAIFDEILPAKTCVSFQILNLPPINIYQETPTESCACIHNGSQVFKKGKSCLFALPDNVLEKPLCNFPITMSVYKELPPGVLPDVMLIGTHQIQLHDLMNSLLSMHVSQRSNPYKTMKNAFKITTATGQHVGEVTVFIRASCFGKKIVTQFQLPHNKEPYLFKGVNDSPVYLCKRVTSASDRRQIKCVCSPKNGDGSGEAARIRYVSANERQRKKPEDIKKDKLCAPCCRGVRDITKSKETVRKCGCAVKEERTCNCARSNIKYLT</sequence>
<gene>
    <name evidence="2" type="primary">LOC112467788</name>
</gene>
<protein>
    <submittedName>
        <fullName evidence="2">Uncharacterized protein LOC112467788</fullName>
    </submittedName>
</protein>
<dbReference type="InterPro" id="IPR039302">
    <property type="entry name" value="MAP10"/>
</dbReference>
<dbReference type="RefSeq" id="XP_024892372.1">
    <property type="nucleotide sequence ID" value="XM_025036604.1"/>
</dbReference>
<dbReference type="GO" id="GO:0097431">
    <property type="term" value="C:mitotic spindle pole"/>
    <property type="evidence" value="ECO:0007669"/>
    <property type="project" value="TreeGrafter"/>
</dbReference>
<dbReference type="Proteomes" id="UP000504618">
    <property type="component" value="Unplaced"/>
</dbReference>
<dbReference type="GO" id="GO:1990023">
    <property type="term" value="C:mitotic spindle midzone"/>
    <property type="evidence" value="ECO:0007669"/>
    <property type="project" value="TreeGrafter"/>
</dbReference>
<dbReference type="GO" id="GO:0032467">
    <property type="term" value="P:positive regulation of cytokinesis"/>
    <property type="evidence" value="ECO:0007669"/>
    <property type="project" value="TreeGrafter"/>
</dbReference>
<evidence type="ECO:0000313" key="1">
    <source>
        <dbReference type="Proteomes" id="UP000504618"/>
    </source>
</evidence>
<dbReference type="GO" id="GO:0005813">
    <property type="term" value="C:centrosome"/>
    <property type="evidence" value="ECO:0007669"/>
    <property type="project" value="TreeGrafter"/>
</dbReference>
<dbReference type="GeneID" id="112467788"/>
<dbReference type="AlphaFoldDB" id="A0A6J1RC82"/>
<dbReference type="GO" id="GO:0051256">
    <property type="term" value="P:mitotic spindle midzone assembly"/>
    <property type="evidence" value="ECO:0007669"/>
    <property type="project" value="TreeGrafter"/>
</dbReference>
<proteinExistence type="predicted"/>